<feature type="transmembrane region" description="Helical" evidence="1">
    <location>
        <begin position="331"/>
        <end position="350"/>
    </location>
</feature>
<dbReference type="eggNOG" id="COG3213">
    <property type="taxonomic scope" value="Bacteria"/>
</dbReference>
<dbReference type="Pfam" id="PF05940">
    <property type="entry name" value="NnrS"/>
    <property type="match status" value="1"/>
</dbReference>
<keyword evidence="1" id="KW-0812">Transmembrane</keyword>
<dbReference type="Proteomes" id="UP000001416">
    <property type="component" value="Chromosome"/>
</dbReference>
<dbReference type="EMBL" id="AL954747">
    <property type="protein sequence ID" value="CAD85607.1"/>
    <property type="molecule type" value="Genomic_DNA"/>
</dbReference>
<dbReference type="STRING" id="228410.NE1696"/>
<name>Q82U17_NITEU</name>
<feature type="transmembrane region" description="Helical" evidence="1">
    <location>
        <begin position="297"/>
        <end position="319"/>
    </location>
</feature>
<feature type="transmembrane region" description="Helical" evidence="1">
    <location>
        <begin position="29"/>
        <end position="52"/>
    </location>
</feature>
<keyword evidence="1" id="KW-1133">Transmembrane helix</keyword>
<evidence type="ECO:0000313" key="3">
    <source>
        <dbReference type="Proteomes" id="UP000001416"/>
    </source>
</evidence>
<feature type="transmembrane region" description="Helical" evidence="1">
    <location>
        <begin position="265"/>
        <end position="285"/>
    </location>
</feature>
<organism evidence="2 3">
    <name type="scientific">Nitrosomonas europaea (strain ATCC 19718 / CIP 103999 / KCTC 2705 / NBRC 14298)</name>
    <dbReference type="NCBI Taxonomy" id="228410"/>
    <lineage>
        <taxon>Bacteria</taxon>
        <taxon>Pseudomonadati</taxon>
        <taxon>Pseudomonadota</taxon>
        <taxon>Betaproteobacteria</taxon>
        <taxon>Nitrosomonadales</taxon>
        <taxon>Nitrosomonadaceae</taxon>
        <taxon>Nitrosomonas</taxon>
    </lineage>
</organism>
<feature type="transmembrane region" description="Helical" evidence="1">
    <location>
        <begin position="112"/>
        <end position="128"/>
    </location>
</feature>
<feature type="transmembrane region" description="Helical" evidence="1">
    <location>
        <begin position="89"/>
        <end position="106"/>
    </location>
</feature>
<accession>Q82U17</accession>
<dbReference type="KEGG" id="neu:NE1696"/>
<feature type="transmembrane region" description="Helical" evidence="1">
    <location>
        <begin position="212"/>
        <end position="229"/>
    </location>
</feature>
<evidence type="ECO:0000313" key="2">
    <source>
        <dbReference type="EMBL" id="CAD85607.1"/>
    </source>
</evidence>
<dbReference type="AlphaFoldDB" id="Q82U17"/>
<feature type="transmembrane region" description="Helical" evidence="1">
    <location>
        <begin position="140"/>
        <end position="159"/>
    </location>
</feature>
<proteinExistence type="predicted"/>
<keyword evidence="1" id="KW-0472">Membrane</keyword>
<evidence type="ECO:0000256" key="1">
    <source>
        <dbReference type="SAM" id="Phobius"/>
    </source>
</evidence>
<gene>
    <name evidence="2" type="ordered locus">NE1696</name>
</gene>
<keyword evidence="3" id="KW-1185">Reference proteome</keyword>
<evidence type="ECO:0008006" key="4">
    <source>
        <dbReference type="Google" id="ProtNLM"/>
    </source>
</evidence>
<feature type="transmembrane region" description="Helical" evidence="1">
    <location>
        <begin position="356"/>
        <end position="377"/>
    </location>
</feature>
<dbReference type="InterPro" id="IPR010266">
    <property type="entry name" value="NnrS"/>
</dbReference>
<reference evidence="2 3" key="1">
    <citation type="journal article" date="2003" name="J. Bacteriol.">
        <title>Complete genome sequence of the ammonia-oxidizing bacterium and obligate chemolithoautotroph Nitrosomonas europaea.</title>
        <authorList>
            <person name="Chain P."/>
            <person name="Lamerdin J."/>
            <person name="Larimer F."/>
            <person name="Regala W."/>
            <person name="Land M."/>
            <person name="Hauser L."/>
            <person name="Hooper A."/>
            <person name="Klotz M."/>
            <person name="Norton J."/>
            <person name="Sayavedra-Soto L."/>
            <person name="Arciero D."/>
            <person name="Hommes N."/>
            <person name="Whittaker M."/>
            <person name="Arp D."/>
        </authorList>
    </citation>
    <scope>NUCLEOTIDE SEQUENCE [LARGE SCALE GENOMIC DNA]</scope>
    <source>
        <strain evidence="3">ATCC 19718 / CIP 103999 / KCTC 2705 / NBRC 14298</strain>
    </source>
</reference>
<feature type="transmembrane region" description="Helical" evidence="1">
    <location>
        <begin position="235"/>
        <end position="253"/>
    </location>
</feature>
<feature type="transmembrane region" description="Helical" evidence="1">
    <location>
        <begin position="179"/>
        <end position="200"/>
    </location>
</feature>
<protein>
    <recommendedName>
        <fullName evidence="4">NnrS family protein</fullName>
    </recommendedName>
</protein>
<sequence>MTMKMNTAQSGNGSSRYLPGETRAYAHRWFFTAACIYAALIIPLTLLARHGFGPAVLSVPTGHAFEMLFGLAPALIAGYLLGPMPARRLVWFLCFWLLARIAGLIAPFAWPALVFNALFVILFARQLLPRLWAAKKWRNRSLVPLLGLICAITIAVILAGRLDEYLLHRYLIDESVQLFALLMLFIGGRMLAPAAAGEFYRQGMELGARVQPNIEASLIITIAAAYLLAPVAVPFSGMLLILCGVLAGIRLFRWQLWHCLARPDLICLGLGYGWLALGLILLGWAKLDGGSHFSTAVHAITVGALGTLATNVIVRVTLLHVKQYPSRIPQIVIMTGFMSIAAVTRMAADFSNYRETLLIIAASGWSIAFLFALHVLLTSRTAPQVKPTQNPSTNS</sequence>
<dbReference type="PhylomeDB" id="Q82U17"/>
<dbReference type="HOGENOM" id="CLU_041785_2_0_4"/>
<feature type="transmembrane region" description="Helical" evidence="1">
    <location>
        <begin position="64"/>
        <end position="82"/>
    </location>
</feature>